<feature type="region of interest" description="Disordered" evidence="1">
    <location>
        <begin position="37"/>
        <end position="68"/>
    </location>
</feature>
<accession>A0AAX6HBF0</accession>
<keyword evidence="3" id="KW-1185">Reference proteome</keyword>
<dbReference type="EMBL" id="JANAVB010010794">
    <property type="protein sequence ID" value="KAJ6838369.1"/>
    <property type="molecule type" value="Genomic_DNA"/>
</dbReference>
<feature type="region of interest" description="Disordered" evidence="1">
    <location>
        <begin position="154"/>
        <end position="187"/>
    </location>
</feature>
<protein>
    <submittedName>
        <fullName evidence="2">F-box/LRR-repeat protein-like</fullName>
    </submittedName>
</protein>
<evidence type="ECO:0000313" key="3">
    <source>
        <dbReference type="Proteomes" id="UP001140949"/>
    </source>
</evidence>
<feature type="compositionally biased region" description="Low complexity" evidence="1">
    <location>
        <begin position="37"/>
        <end position="59"/>
    </location>
</feature>
<gene>
    <name evidence="2" type="ORF">M6B38_321580</name>
</gene>
<name>A0AAX6HBF0_IRIPA</name>
<dbReference type="Proteomes" id="UP001140949">
    <property type="component" value="Unassembled WGS sequence"/>
</dbReference>
<evidence type="ECO:0000313" key="2">
    <source>
        <dbReference type="EMBL" id="KAJ6838369.1"/>
    </source>
</evidence>
<sequence>MENCRKWEEMERDCLVCIFQRLSLEDLTLGVPWCASRGSGPRSTRSAGASSTSSGWTSCRGGGSPRGLRRTTPLALLLLGLPQVRGAEEPWAGGRAPVPPLPPVSMDDLVYASNECPRLKILILRSLRREDQVRLPKLVGTWKELEHLEMASNPSSFPDLPRRSATAAATSAGSRWQACGPRTRWPS</sequence>
<comment type="caution">
    <text evidence="2">The sequence shown here is derived from an EMBL/GenBank/DDBJ whole genome shotgun (WGS) entry which is preliminary data.</text>
</comment>
<organism evidence="2 3">
    <name type="scientific">Iris pallida</name>
    <name type="common">Sweet iris</name>
    <dbReference type="NCBI Taxonomy" id="29817"/>
    <lineage>
        <taxon>Eukaryota</taxon>
        <taxon>Viridiplantae</taxon>
        <taxon>Streptophyta</taxon>
        <taxon>Embryophyta</taxon>
        <taxon>Tracheophyta</taxon>
        <taxon>Spermatophyta</taxon>
        <taxon>Magnoliopsida</taxon>
        <taxon>Liliopsida</taxon>
        <taxon>Asparagales</taxon>
        <taxon>Iridaceae</taxon>
        <taxon>Iridoideae</taxon>
        <taxon>Irideae</taxon>
        <taxon>Iris</taxon>
    </lineage>
</organism>
<reference evidence="2" key="2">
    <citation type="submission" date="2023-04" db="EMBL/GenBank/DDBJ databases">
        <authorList>
            <person name="Bruccoleri R.E."/>
            <person name="Oakeley E.J."/>
            <person name="Faust A.-M."/>
            <person name="Dessus-Babus S."/>
            <person name="Altorfer M."/>
            <person name="Burckhardt D."/>
            <person name="Oertli M."/>
            <person name="Naumann U."/>
            <person name="Petersen F."/>
            <person name="Wong J."/>
        </authorList>
    </citation>
    <scope>NUCLEOTIDE SEQUENCE</scope>
    <source>
        <strain evidence="2">GSM-AAB239-AS_SAM_17_03QT</strain>
        <tissue evidence="2">Leaf</tissue>
    </source>
</reference>
<evidence type="ECO:0000256" key="1">
    <source>
        <dbReference type="SAM" id="MobiDB-lite"/>
    </source>
</evidence>
<proteinExistence type="predicted"/>
<feature type="compositionally biased region" description="Low complexity" evidence="1">
    <location>
        <begin position="163"/>
        <end position="172"/>
    </location>
</feature>
<dbReference type="AlphaFoldDB" id="A0AAX6HBF0"/>
<reference evidence="2" key="1">
    <citation type="journal article" date="2023" name="GigaByte">
        <title>Genome assembly of the bearded iris, Iris pallida Lam.</title>
        <authorList>
            <person name="Bruccoleri R.E."/>
            <person name="Oakeley E.J."/>
            <person name="Faust A.M.E."/>
            <person name="Altorfer M."/>
            <person name="Dessus-Babus S."/>
            <person name="Burckhardt D."/>
            <person name="Oertli M."/>
            <person name="Naumann U."/>
            <person name="Petersen F."/>
            <person name="Wong J."/>
        </authorList>
    </citation>
    <scope>NUCLEOTIDE SEQUENCE</scope>
    <source>
        <strain evidence="2">GSM-AAB239-AS_SAM_17_03QT</strain>
    </source>
</reference>